<organism evidence="1 2">
    <name type="scientific">Persea americana</name>
    <name type="common">Avocado</name>
    <dbReference type="NCBI Taxonomy" id="3435"/>
    <lineage>
        <taxon>Eukaryota</taxon>
        <taxon>Viridiplantae</taxon>
        <taxon>Streptophyta</taxon>
        <taxon>Embryophyta</taxon>
        <taxon>Tracheophyta</taxon>
        <taxon>Spermatophyta</taxon>
        <taxon>Magnoliopsida</taxon>
        <taxon>Magnoliidae</taxon>
        <taxon>Laurales</taxon>
        <taxon>Lauraceae</taxon>
        <taxon>Persea</taxon>
    </lineage>
</organism>
<dbReference type="Proteomes" id="UP001234297">
    <property type="component" value="Chromosome 12"/>
</dbReference>
<accession>A0ACC2K361</accession>
<name>A0ACC2K361_PERAE</name>
<sequence>MDRGDGPRVQPAASNRRRLARRVDDVPEELDVLDAEMEEGHEDAGFNESATEEMMRPISGSPADTSLLSSFQGVRERGKSLVRSHNFPILALFHFSRKEKERRGKKKKRTAISSSVCRQAGSHMDGLTACCCSGRLALPWAMRSRSTASRRPSFVVLASPDNSNLGHWDKMELKFGRLMGEDPKLTLAKIMGRKLNRDISYLDIEKSFNKNKGRLNDDVPLHGSEEVEQSNTSNNFRSYNKTKTSEKVLNLVRPIMKKGTKYEEPNYEPVIMTDTKSNQLSRSIDTEGSISHVTLRKPSVMQSDNIERQKSSKLEVKPNLFLKMRKSLNDNVHTLAQKDSISDVTLLKKPEPLRLTLKSNQESMPSGDSIGLSIGTMSCDSLELNDEVNASDSLQQNSLPVSSVEGLEGPSKSNTTTFLRLSKPMNELKTGFQETKQSDVSISGKQSGLSQSLDSNSDSSSSNMSIKASLQGKPQRFDPPMKQKGHPGEVLKADLSNEKSNDAAEIKQFQSVVLEEHADIDWTRVEELLQTREREEVELISCSSRGFLVSFGSLVGFLPYRDLGARWKFLAFESWLRKKGLDPSLFKQDLCILGNYEIQNKNLPLDSNPSQDSDQNIGSNTAPDLKVEDLLEEYDEEKTKFLSSFVGQRIKVSVVLADRNSRRLLFSGRPKEKEELVERKRYLMARLSIGDVVKCTIKKITYFGIFVEVEGVPALIHQSEVSWDTSLEASSNFRIGQTVEAKVHLLDFSLERITLSLKQIRPDPLMEALESLESFVGDSRSLEGRVETAQADFEWADVESLIKELQKIEGIDHVSKGRFFLSPGLAPTFQVYMASVFQNQYKLLARSGNKVQEVIVQASLDTEQMKAAILTCTNRVE</sequence>
<keyword evidence="2" id="KW-1185">Reference proteome</keyword>
<comment type="caution">
    <text evidence="1">The sequence shown here is derived from an EMBL/GenBank/DDBJ whole genome shotgun (WGS) entry which is preliminary data.</text>
</comment>
<dbReference type="EMBL" id="CM056820">
    <property type="protein sequence ID" value="KAJ8615377.1"/>
    <property type="molecule type" value="Genomic_DNA"/>
</dbReference>
<evidence type="ECO:0000313" key="2">
    <source>
        <dbReference type="Proteomes" id="UP001234297"/>
    </source>
</evidence>
<protein>
    <submittedName>
        <fullName evidence="1">Uncharacterized protein</fullName>
    </submittedName>
</protein>
<reference evidence="1 2" key="1">
    <citation type="journal article" date="2022" name="Hortic Res">
        <title>A haplotype resolved chromosomal level avocado genome allows analysis of novel avocado genes.</title>
        <authorList>
            <person name="Nath O."/>
            <person name="Fletcher S.J."/>
            <person name="Hayward A."/>
            <person name="Shaw L.M."/>
            <person name="Masouleh A.K."/>
            <person name="Furtado A."/>
            <person name="Henry R.J."/>
            <person name="Mitter N."/>
        </authorList>
    </citation>
    <scope>NUCLEOTIDE SEQUENCE [LARGE SCALE GENOMIC DNA]</scope>
    <source>
        <strain evidence="2">cv. Hass</strain>
    </source>
</reference>
<gene>
    <name evidence="1" type="ORF">MRB53_034749</name>
</gene>
<evidence type="ECO:0000313" key="1">
    <source>
        <dbReference type="EMBL" id="KAJ8615377.1"/>
    </source>
</evidence>
<proteinExistence type="predicted"/>